<proteinExistence type="predicted"/>
<evidence type="ECO:0000313" key="3">
    <source>
        <dbReference type="Proteomes" id="UP000516437"/>
    </source>
</evidence>
<evidence type="ECO:0000256" key="1">
    <source>
        <dbReference type="SAM" id="MobiDB-lite"/>
    </source>
</evidence>
<protein>
    <submittedName>
        <fullName evidence="2">Uncharacterized protein</fullName>
    </submittedName>
</protein>
<feature type="compositionally biased region" description="Pro residues" evidence="1">
    <location>
        <begin position="72"/>
        <end position="86"/>
    </location>
</feature>
<dbReference type="AlphaFoldDB" id="A0A6A1VEJ5"/>
<evidence type="ECO:0000313" key="2">
    <source>
        <dbReference type="EMBL" id="KAB1210606.1"/>
    </source>
</evidence>
<keyword evidence="3" id="KW-1185">Reference proteome</keyword>
<reference evidence="2 3" key="1">
    <citation type="journal article" date="2019" name="Plant Biotechnol. J.">
        <title>The red bayberry genome and genetic basis of sex determination.</title>
        <authorList>
            <person name="Jia H.M."/>
            <person name="Jia H.J."/>
            <person name="Cai Q.L."/>
            <person name="Wang Y."/>
            <person name="Zhao H.B."/>
            <person name="Yang W.F."/>
            <person name="Wang G.Y."/>
            <person name="Li Y.H."/>
            <person name="Zhan D.L."/>
            <person name="Shen Y.T."/>
            <person name="Niu Q.F."/>
            <person name="Chang L."/>
            <person name="Qiu J."/>
            <person name="Zhao L."/>
            <person name="Xie H.B."/>
            <person name="Fu W.Y."/>
            <person name="Jin J."/>
            <person name="Li X.W."/>
            <person name="Jiao Y."/>
            <person name="Zhou C.C."/>
            <person name="Tu T."/>
            <person name="Chai C.Y."/>
            <person name="Gao J.L."/>
            <person name="Fan L.J."/>
            <person name="van de Weg E."/>
            <person name="Wang J.Y."/>
            <person name="Gao Z.S."/>
        </authorList>
    </citation>
    <scope>NUCLEOTIDE SEQUENCE [LARGE SCALE GENOMIC DNA]</scope>
    <source>
        <tissue evidence="2">Leaves</tissue>
    </source>
</reference>
<sequence>MRLEVKRHGLLLGLLVLSALLLASSLFITSEKMGKLTSSRDGEEILFGAVALKQRKLWTYDSGKLREKRPARPPPPAPRGPKGPHP</sequence>
<dbReference type="EMBL" id="RXIC02000024">
    <property type="protein sequence ID" value="KAB1210606.1"/>
    <property type="molecule type" value="Genomic_DNA"/>
</dbReference>
<comment type="caution">
    <text evidence="2">The sequence shown here is derived from an EMBL/GenBank/DDBJ whole genome shotgun (WGS) entry which is preliminary data.</text>
</comment>
<gene>
    <name evidence="2" type="ORF">CJ030_MR6G010290</name>
</gene>
<dbReference type="Proteomes" id="UP000516437">
    <property type="component" value="Chromosome 6"/>
</dbReference>
<accession>A0A6A1VEJ5</accession>
<feature type="region of interest" description="Disordered" evidence="1">
    <location>
        <begin position="61"/>
        <end position="86"/>
    </location>
</feature>
<name>A0A6A1VEJ5_9ROSI</name>
<organism evidence="2 3">
    <name type="scientific">Morella rubra</name>
    <name type="common">Chinese bayberry</name>
    <dbReference type="NCBI Taxonomy" id="262757"/>
    <lineage>
        <taxon>Eukaryota</taxon>
        <taxon>Viridiplantae</taxon>
        <taxon>Streptophyta</taxon>
        <taxon>Embryophyta</taxon>
        <taxon>Tracheophyta</taxon>
        <taxon>Spermatophyta</taxon>
        <taxon>Magnoliopsida</taxon>
        <taxon>eudicotyledons</taxon>
        <taxon>Gunneridae</taxon>
        <taxon>Pentapetalae</taxon>
        <taxon>rosids</taxon>
        <taxon>fabids</taxon>
        <taxon>Fagales</taxon>
        <taxon>Myricaceae</taxon>
        <taxon>Morella</taxon>
    </lineage>
</organism>